<sequence>MASQMPRRQFVVTAGSVGAAGSAGCLSDIVDRSTGAGNTNEYWEYFHSQSEVAAELMETSVEEFQREQDAQLEMNWSTWDDINGGKWKNNIQNGNRPLLYDSTNSLTGQFIEPGWVKPVSEYRDRLDDEALENVEWALEMARSCYRGFDEELYEIPIGLEVGAPFIARADHFEAAGLSIEDDFPPENYEHLVQVATQLQEEGPGEYGFQIYGEHGDVTDEALVTWTASKGGYDGMYLDEEWSDVNYDNDIWKEATEQYVDLYREHGLSSEKAATASNEGAAQMLIQGEVSMYQGSTKGFGQFMSRAEEMIRDGTIVFGPSWEGDAGNRGDFFTQCVALMRKPDGVSEDAWQEREEMAIQWINKLLSADFQAAVPKSLATLPVRRDVWPDLEDDEALSRSNYISTLETTVEGMEHGWSSHPKMNAIQYNIAGPRFQEAIRGKISAEEACTRAAEEIRNQVDL</sequence>
<dbReference type="PANTHER" id="PTHR43649">
    <property type="entry name" value="ARABINOSE-BINDING PROTEIN-RELATED"/>
    <property type="match status" value="1"/>
</dbReference>
<keyword evidence="3" id="KW-0732">Signal</keyword>
<evidence type="ECO:0000313" key="4">
    <source>
        <dbReference type="EMBL" id="ELY92279.1"/>
    </source>
</evidence>
<dbReference type="RefSeq" id="WP_006825723.1">
    <property type="nucleotide sequence ID" value="NZ_AOIL01000032.1"/>
</dbReference>
<comment type="subcellular location">
    <subcellularLocation>
        <location evidence="1">Cell envelope</location>
    </subcellularLocation>
</comment>
<dbReference type="PANTHER" id="PTHR43649:SF31">
    <property type="entry name" value="SN-GLYCEROL-3-PHOSPHATE-BINDING PERIPLASMIC PROTEIN UGPB"/>
    <property type="match status" value="1"/>
</dbReference>
<dbReference type="Pfam" id="PF01547">
    <property type="entry name" value="SBP_bac_1"/>
    <property type="match status" value="1"/>
</dbReference>
<dbReference type="OrthoDB" id="165878at2157"/>
<dbReference type="PROSITE" id="PS51257">
    <property type="entry name" value="PROKAR_LIPOPROTEIN"/>
    <property type="match status" value="1"/>
</dbReference>
<evidence type="ECO:0000256" key="3">
    <source>
        <dbReference type="ARBA" id="ARBA00022729"/>
    </source>
</evidence>
<protein>
    <submittedName>
        <fullName evidence="4">Family 1 extracellular solute-binding protein</fullName>
    </submittedName>
</protein>
<dbReference type="InterPro" id="IPR050490">
    <property type="entry name" value="Bact_solute-bd_prot1"/>
</dbReference>
<dbReference type="EMBL" id="AOIL01000032">
    <property type="protein sequence ID" value="ELY92279.1"/>
    <property type="molecule type" value="Genomic_DNA"/>
</dbReference>
<evidence type="ECO:0000256" key="2">
    <source>
        <dbReference type="ARBA" id="ARBA00022448"/>
    </source>
</evidence>
<dbReference type="InterPro" id="IPR006059">
    <property type="entry name" value="SBP"/>
</dbReference>
<gene>
    <name evidence="4" type="ORF">C484_09841</name>
</gene>
<dbReference type="STRING" id="1230458.C484_09841"/>
<dbReference type="Proteomes" id="UP000011648">
    <property type="component" value="Unassembled WGS sequence"/>
</dbReference>
<evidence type="ECO:0000256" key="1">
    <source>
        <dbReference type="ARBA" id="ARBA00004196"/>
    </source>
</evidence>
<dbReference type="AlphaFoldDB" id="M0A0X6"/>
<evidence type="ECO:0000313" key="5">
    <source>
        <dbReference type="Proteomes" id="UP000011648"/>
    </source>
</evidence>
<reference evidence="4 5" key="1">
    <citation type="journal article" date="2014" name="PLoS Genet.">
        <title>Phylogenetically driven sequencing of extremely halophilic archaea reveals strategies for static and dynamic osmo-response.</title>
        <authorList>
            <person name="Becker E.A."/>
            <person name="Seitzer P.M."/>
            <person name="Tritt A."/>
            <person name="Larsen D."/>
            <person name="Krusor M."/>
            <person name="Yao A.I."/>
            <person name="Wu D."/>
            <person name="Madern D."/>
            <person name="Eisen J.A."/>
            <person name="Darling A.E."/>
            <person name="Facciotti M.T."/>
        </authorList>
    </citation>
    <scope>NUCLEOTIDE SEQUENCE [LARGE SCALE GENOMIC DNA]</scope>
    <source>
        <strain evidence="4 5">DSM 12281</strain>
    </source>
</reference>
<dbReference type="SUPFAM" id="SSF53850">
    <property type="entry name" value="Periplasmic binding protein-like II"/>
    <property type="match status" value="1"/>
</dbReference>
<keyword evidence="5" id="KW-1185">Reference proteome</keyword>
<name>M0A0X6_9EURY</name>
<proteinExistence type="predicted"/>
<dbReference type="Gene3D" id="3.40.190.10">
    <property type="entry name" value="Periplasmic binding protein-like II"/>
    <property type="match status" value="1"/>
</dbReference>
<comment type="caution">
    <text evidence="4">The sequence shown here is derived from an EMBL/GenBank/DDBJ whole genome shotgun (WGS) entry which is preliminary data.</text>
</comment>
<organism evidence="4 5">
    <name type="scientific">Natrialba taiwanensis DSM 12281</name>
    <dbReference type="NCBI Taxonomy" id="1230458"/>
    <lineage>
        <taxon>Archaea</taxon>
        <taxon>Methanobacteriati</taxon>
        <taxon>Methanobacteriota</taxon>
        <taxon>Stenosarchaea group</taxon>
        <taxon>Halobacteria</taxon>
        <taxon>Halobacteriales</taxon>
        <taxon>Natrialbaceae</taxon>
        <taxon>Natrialba</taxon>
    </lineage>
</organism>
<dbReference type="PATRIC" id="fig|1230458.4.peg.1977"/>
<keyword evidence="2" id="KW-0813">Transport</keyword>
<accession>M0A0X6</accession>